<evidence type="ECO:0000259" key="8">
    <source>
        <dbReference type="Pfam" id="PF01593"/>
    </source>
</evidence>
<dbReference type="GO" id="GO:0005737">
    <property type="term" value="C:cytoplasm"/>
    <property type="evidence" value="ECO:0007669"/>
    <property type="project" value="UniProtKB-SubCell"/>
</dbReference>
<keyword evidence="5" id="KW-0285">Flavoprotein</keyword>
<dbReference type="InterPro" id="IPR036188">
    <property type="entry name" value="FAD/NAD-bd_sf"/>
</dbReference>
<evidence type="ECO:0000256" key="6">
    <source>
        <dbReference type="ARBA" id="ARBA00022827"/>
    </source>
</evidence>
<sequence>TSACIIGAGIAGLKAASDLEKAQIPYIIVEGSSRIGGRVYPVKFEDGYLQLGATYINGDKNPIYSIAKSNGLIDLNATYEGDDYVPLHTDREVIQGRDLREFTEFVDGLEEKFYKFAVDGGEKELLTIAFEKEYQDFLKTGNHSSRRARFDSLARMYLTDLETEWAAIMANFALGNYARFDDGSEERTEFSLDKNGFKKILDVISANIPQNKFKFNSVVTNIDYSSGSSVKLDTSTGSINCQAVIVTCSLGYLKKHSSTLFTPPLPQKKTTAINALGFGNNGKLFLVYDRPWLEKVQYRTMALSTPSIFGRGLTFDVTPWSKKTVQFWFSGPAVEEIGAMSDEKLMREITAHLISTLKNMTVPYPQRVFRHMWSSDPLVLGSYSWLTPSAVALGDANQILAEPIKGDNRRPLVLFAGEATHSSIYQTTIGAYLSGQREAKRLTAK</sequence>
<dbReference type="PANTHER" id="PTHR10742:SF405">
    <property type="entry name" value="PEROXISOMAL N(1)-ACETYL-SPERMINE_SPERMIDINE OXIDASE"/>
    <property type="match status" value="1"/>
</dbReference>
<dbReference type="InterPro" id="IPR002937">
    <property type="entry name" value="Amino_oxidase"/>
</dbReference>
<dbReference type="Pfam" id="PF01593">
    <property type="entry name" value="Amino_oxidase"/>
    <property type="match status" value="1"/>
</dbReference>
<comment type="caution">
    <text evidence="9">The sequence shown here is derived from an EMBL/GenBank/DDBJ whole genome shotgun (WGS) entry which is preliminary data.</text>
</comment>
<protein>
    <recommendedName>
        <fullName evidence="8">Amine oxidase domain-containing protein</fullName>
    </recommendedName>
</protein>
<dbReference type="Proteomes" id="UP001328107">
    <property type="component" value="Unassembled WGS sequence"/>
</dbReference>
<dbReference type="InterPro" id="IPR050281">
    <property type="entry name" value="Flavin_monoamine_oxidase"/>
</dbReference>
<organism evidence="9 10">
    <name type="scientific">Pristionchus mayeri</name>
    <dbReference type="NCBI Taxonomy" id="1317129"/>
    <lineage>
        <taxon>Eukaryota</taxon>
        <taxon>Metazoa</taxon>
        <taxon>Ecdysozoa</taxon>
        <taxon>Nematoda</taxon>
        <taxon>Chromadorea</taxon>
        <taxon>Rhabditida</taxon>
        <taxon>Rhabditina</taxon>
        <taxon>Diplogasteromorpha</taxon>
        <taxon>Diplogasteroidea</taxon>
        <taxon>Neodiplogasteridae</taxon>
        <taxon>Pristionchus</taxon>
    </lineage>
</organism>
<proteinExistence type="inferred from homology"/>
<evidence type="ECO:0000256" key="3">
    <source>
        <dbReference type="ARBA" id="ARBA00005995"/>
    </source>
</evidence>
<comment type="similarity">
    <text evidence="3">Belongs to the flavin monoamine oxidase family.</text>
</comment>
<dbReference type="SUPFAM" id="SSF54373">
    <property type="entry name" value="FAD-linked reductases, C-terminal domain"/>
    <property type="match status" value="1"/>
</dbReference>
<accession>A0AAN5DFG9</accession>
<feature type="non-terminal residue" evidence="9">
    <location>
        <position position="1"/>
    </location>
</feature>
<comment type="subcellular location">
    <subcellularLocation>
        <location evidence="2">Cytoplasm</location>
    </subcellularLocation>
</comment>
<dbReference type="Gene3D" id="3.90.660.10">
    <property type="match status" value="1"/>
</dbReference>
<dbReference type="PANTHER" id="PTHR10742">
    <property type="entry name" value="FLAVIN MONOAMINE OXIDASE"/>
    <property type="match status" value="1"/>
</dbReference>
<comment type="cofactor">
    <cofactor evidence="1">
        <name>FAD</name>
        <dbReference type="ChEBI" id="CHEBI:57692"/>
    </cofactor>
</comment>
<dbReference type="Gene3D" id="3.50.50.60">
    <property type="entry name" value="FAD/NAD(P)-binding domain"/>
    <property type="match status" value="1"/>
</dbReference>
<feature type="domain" description="Amine oxidase" evidence="8">
    <location>
        <begin position="10"/>
        <end position="442"/>
    </location>
</feature>
<evidence type="ECO:0000256" key="7">
    <source>
        <dbReference type="ARBA" id="ARBA00023002"/>
    </source>
</evidence>
<dbReference type="GO" id="GO:0046592">
    <property type="term" value="F:polyamine oxidase activity"/>
    <property type="evidence" value="ECO:0007669"/>
    <property type="project" value="TreeGrafter"/>
</dbReference>
<dbReference type="AlphaFoldDB" id="A0AAN5DFG9"/>
<evidence type="ECO:0000313" key="10">
    <source>
        <dbReference type="Proteomes" id="UP001328107"/>
    </source>
</evidence>
<evidence type="ECO:0000256" key="5">
    <source>
        <dbReference type="ARBA" id="ARBA00022630"/>
    </source>
</evidence>
<dbReference type="SUPFAM" id="SSF51905">
    <property type="entry name" value="FAD/NAD(P)-binding domain"/>
    <property type="match status" value="1"/>
</dbReference>
<keyword evidence="10" id="KW-1185">Reference proteome</keyword>
<evidence type="ECO:0000313" key="9">
    <source>
        <dbReference type="EMBL" id="GMR60834.1"/>
    </source>
</evidence>
<keyword evidence="4" id="KW-0963">Cytoplasm</keyword>
<evidence type="ECO:0000256" key="2">
    <source>
        <dbReference type="ARBA" id="ARBA00004496"/>
    </source>
</evidence>
<gene>
    <name evidence="9" type="ORF">PMAYCL1PPCAC_31029</name>
</gene>
<evidence type="ECO:0000256" key="4">
    <source>
        <dbReference type="ARBA" id="ARBA00022490"/>
    </source>
</evidence>
<keyword evidence="6" id="KW-0274">FAD</keyword>
<keyword evidence="7" id="KW-0560">Oxidoreductase</keyword>
<evidence type="ECO:0000256" key="1">
    <source>
        <dbReference type="ARBA" id="ARBA00001974"/>
    </source>
</evidence>
<dbReference type="EMBL" id="BTRK01000006">
    <property type="protein sequence ID" value="GMR60834.1"/>
    <property type="molecule type" value="Genomic_DNA"/>
</dbReference>
<name>A0AAN5DFG9_9BILA</name>
<reference evidence="10" key="1">
    <citation type="submission" date="2022-10" db="EMBL/GenBank/DDBJ databases">
        <title>Genome assembly of Pristionchus species.</title>
        <authorList>
            <person name="Yoshida K."/>
            <person name="Sommer R.J."/>
        </authorList>
    </citation>
    <scope>NUCLEOTIDE SEQUENCE [LARGE SCALE GENOMIC DNA]</scope>
    <source>
        <strain evidence="10">RS5460</strain>
    </source>
</reference>